<reference evidence="4" key="1">
    <citation type="journal article" date="2019" name="Int. J. Syst. Evol. Microbiol.">
        <title>The Global Catalogue of Microorganisms (GCM) 10K type strain sequencing project: providing services to taxonomists for standard genome sequencing and annotation.</title>
        <authorList>
            <consortium name="The Broad Institute Genomics Platform"/>
            <consortium name="The Broad Institute Genome Sequencing Center for Infectious Disease"/>
            <person name="Wu L."/>
            <person name="Ma J."/>
        </authorList>
    </citation>
    <scope>NUCLEOTIDE SEQUENCE [LARGE SCALE GENOMIC DNA]</scope>
    <source>
        <strain evidence="4">CGMCC 4.7466</strain>
    </source>
</reference>
<feature type="compositionally biased region" description="Acidic residues" evidence="1">
    <location>
        <begin position="78"/>
        <end position="89"/>
    </location>
</feature>
<dbReference type="PROSITE" id="PS51257">
    <property type="entry name" value="PROKAR_LIPOPROTEIN"/>
    <property type="match status" value="1"/>
</dbReference>
<gene>
    <name evidence="3" type="ORF">ACFPFU_03650</name>
</gene>
<proteinExistence type="predicted"/>
<name>A0ABV9SX01_9BACT</name>
<evidence type="ECO:0000256" key="1">
    <source>
        <dbReference type="SAM" id="MobiDB-lite"/>
    </source>
</evidence>
<evidence type="ECO:0000256" key="2">
    <source>
        <dbReference type="SAM" id="Phobius"/>
    </source>
</evidence>
<keyword evidence="2" id="KW-0472">Membrane</keyword>
<dbReference type="EMBL" id="JBHSJJ010000002">
    <property type="protein sequence ID" value="MFC4870767.1"/>
    <property type="molecule type" value="Genomic_DNA"/>
</dbReference>
<evidence type="ECO:0000313" key="3">
    <source>
        <dbReference type="EMBL" id="MFC4870767.1"/>
    </source>
</evidence>
<feature type="transmembrane region" description="Helical" evidence="2">
    <location>
        <begin position="21"/>
        <end position="44"/>
    </location>
</feature>
<dbReference type="RefSeq" id="WP_377061617.1">
    <property type="nucleotide sequence ID" value="NZ_JBHSJJ010000002.1"/>
</dbReference>
<keyword evidence="4" id="KW-1185">Reference proteome</keyword>
<evidence type="ECO:0000313" key="4">
    <source>
        <dbReference type="Proteomes" id="UP001595818"/>
    </source>
</evidence>
<accession>A0ABV9SX01</accession>
<protein>
    <submittedName>
        <fullName evidence="3">Uncharacterized protein</fullName>
    </submittedName>
</protein>
<sequence length="146" mass="16648">MKFRNKNIKPEYPHHSLWVKTTSFLLLVAWMVFGCGLIPFYSYANDPGEGFRVESTDFAFLDGGGFAHDKHQSTPVSEDSEDNDDQEDTEDKKDEVDDDHVTVYKSYIPSHLIPGRNTISPTSLSLILATKVPLFVLYHSWKTHLI</sequence>
<dbReference type="Proteomes" id="UP001595818">
    <property type="component" value="Unassembled WGS sequence"/>
</dbReference>
<feature type="region of interest" description="Disordered" evidence="1">
    <location>
        <begin position="64"/>
        <end position="98"/>
    </location>
</feature>
<organism evidence="3 4">
    <name type="scientific">Negadavirga shengliensis</name>
    <dbReference type="NCBI Taxonomy" id="1389218"/>
    <lineage>
        <taxon>Bacteria</taxon>
        <taxon>Pseudomonadati</taxon>
        <taxon>Bacteroidota</taxon>
        <taxon>Cytophagia</taxon>
        <taxon>Cytophagales</taxon>
        <taxon>Cyclobacteriaceae</taxon>
        <taxon>Negadavirga</taxon>
    </lineage>
</organism>
<keyword evidence="2" id="KW-0812">Transmembrane</keyword>
<comment type="caution">
    <text evidence="3">The sequence shown here is derived from an EMBL/GenBank/DDBJ whole genome shotgun (WGS) entry which is preliminary data.</text>
</comment>
<keyword evidence="2" id="KW-1133">Transmembrane helix</keyword>